<comment type="caution">
    <text evidence="1">The sequence shown here is derived from an EMBL/GenBank/DDBJ whole genome shotgun (WGS) entry which is preliminary data.</text>
</comment>
<proteinExistence type="predicted"/>
<protein>
    <submittedName>
        <fullName evidence="1">Uncharacterized protein</fullName>
    </submittedName>
</protein>
<dbReference type="EMBL" id="CAKXZT010000176">
    <property type="protein sequence ID" value="CAH2409255.1"/>
    <property type="molecule type" value="Genomic_DNA"/>
</dbReference>
<gene>
    <name evidence="1" type="ORF">MES5069_770099</name>
</gene>
<keyword evidence="2" id="KW-1185">Reference proteome</keyword>
<name>A0ABN8KG83_9HYPH</name>
<evidence type="ECO:0000313" key="2">
    <source>
        <dbReference type="Proteomes" id="UP001153050"/>
    </source>
</evidence>
<accession>A0ABN8KG83</accession>
<sequence>MLMLRWLDKRESDMHYTPGH</sequence>
<dbReference type="Proteomes" id="UP001153050">
    <property type="component" value="Unassembled WGS sequence"/>
</dbReference>
<organism evidence="1 2">
    <name type="scientific">Mesorhizobium escarrei</name>
    <dbReference type="NCBI Taxonomy" id="666018"/>
    <lineage>
        <taxon>Bacteria</taxon>
        <taxon>Pseudomonadati</taxon>
        <taxon>Pseudomonadota</taxon>
        <taxon>Alphaproteobacteria</taxon>
        <taxon>Hyphomicrobiales</taxon>
        <taxon>Phyllobacteriaceae</taxon>
        <taxon>Mesorhizobium</taxon>
    </lineage>
</organism>
<evidence type="ECO:0000313" key="1">
    <source>
        <dbReference type="EMBL" id="CAH2409255.1"/>
    </source>
</evidence>
<reference evidence="1 2" key="1">
    <citation type="submission" date="2022-03" db="EMBL/GenBank/DDBJ databases">
        <authorList>
            <person name="Brunel B."/>
        </authorList>
    </citation>
    <scope>NUCLEOTIDE SEQUENCE [LARGE SCALE GENOMIC DNA]</scope>
    <source>
        <strain evidence="1">STM5069sample</strain>
    </source>
</reference>